<dbReference type="EMBL" id="LAZR01011322">
    <property type="protein sequence ID" value="KKM62309.1"/>
    <property type="molecule type" value="Genomic_DNA"/>
</dbReference>
<gene>
    <name evidence="1" type="ORF">LCGC14_1523000</name>
</gene>
<comment type="caution">
    <text evidence="1">The sequence shown here is derived from an EMBL/GenBank/DDBJ whole genome shotgun (WGS) entry which is preliminary data.</text>
</comment>
<proteinExistence type="predicted"/>
<dbReference type="AlphaFoldDB" id="A0A0F9IY53"/>
<evidence type="ECO:0000313" key="1">
    <source>
        <dbReference type="EMBL" id="KKM62309.1"/>
    </source>
</evidence>
<name>A0A0F9IY53_9ZZZZ</name>
<organism evidence="1">
    <name type="scientific">marine sediment metagenome</name>
    <dbReference type="NCBI Taxonomy" id="412755"/>
    <lineage>
        <taxon>unclassified sequences</taxon>
        <taxon>metagenomes</taxon>
        <taxon>ecological metagenomes</taxon>
    </lineage>
</organism>
<sequence>MKTNVIGSNADYVEEAFTFEQISELSGDALLEFGAP</sequence>
<accession>A0A0F9IY53</accession>
<protein>
    <submittedName>
        <fullName evidence="1">Uncharacterized protein</fullName>
    </submittedName>
</protein>
<reference evidence="1" key="1">
    <citation type="journal article" date="2015" name="Nature">
        <title>Complex archaea that bridge the gap between prokaryotes and eukaryotes.</title>
        <authorList>
            <person name="Spang A."/>
            <person name="Saw J.H."/>
            <person name="Jorgensen S.L."/>
            <person name="Zaremba-Niedzwiedzka K."/>
            <person name="Martijn J."/>
            <person name="Lind A.E."/>
            <person name="van Eijk R."/>
            <person name="Schleper C."/>
            <person name="Guy L."/>
            <person name="Ettema T.J."/>
        </authorList>
    </citation>
    <scope>NUCLEOTIDE SEQUENCE</scope>
</reference>